<dbReference type="FunFam" id="3.30.810.10:FF:000004">
    <property type="entry name" value="Phosphatidylinositol 5-phosphate 4-kinase type-2 beta"/>
    <property type="match status" value="1"/>
</dbReference>
<dbReference type="Gene3D" id="3.30.810.10">
    <property type="entry name" value="2-Layer Sandwich"/>
    <property type="match status" value="2"/>
</dbReference>
<evidence type="ECO:0000256" key="11">
    <source>
        <dbReference type="ARBA" id="ARBA00039039"/>
    </source>
</evidence>
<dbReference type="SMART" id="SM00330">
    <property type="entry name" value="PIPKc"/>
    <property type="match status" value="1"/>
</dbReference>
<comment type="catalytic activity">
    <reaction evidence="8">
        <text>1,2-dihexadecanoyl-sn-glycero-3-phospho-(1D-myo-inositol-5-phosphate) + ATP = 1,2-dihexadecanoyl-sn-glycero-3-phospho-(1D-myo-inositol-4,5-bisphosphate) + ADP + H(+)</text>
        <dbReference type="Rhea" id="RHEA:55992"/>
        <dbReference type="ChEBI" id="CHEBI:15378"/>
        <dbReference type="ChEBI" id="CHEBI:30616"/>
        <dbReference type="ChEBI" id="CHEBI:83423"/>
        <dbReference type="ChEBI" id="CHEBI:84968"/>
        <dbReference type="ChEBI" id="CHEBI:456216"/>
    </reaction>
    <physiologicalReaction direction="left-to-right" evidence="8">
        <dbReference type="Rhea" id="RHEA:55993"/>
    </physiologicalReaction>
</comment>
<dbReference type="PROSITE" id="PS51455">
    <property type="entry name" value="PIPK"/>
    <property type="match status" value="1"/>
</dbReference>
<dbReference type="InterPro" id="IPR027484">
    <property type="entry name" value="PInositol-4-P-5-kinase_N"/>
</dbReference>
<comment type="subcellular location">
    <subcellularLocation>
        <location evidence="1">Cytoplasm</location>
    </subcellularLocation>
</comment>
<reference evidence="14" key="2">
    <citation type="submission" date="2025-09" db="UniProtKB">
        <authorList>
            <consortium name="Ensembl"/>
        </authorList>
    </citation>
    <scope>IDENTIFICATION</scope>
</reference>
<sequence>MSSNCTSTTAVAVAPLSASKTKTKKKHFVCQKVKLFRASEPILSVLMWGVNHTINELSNVPVPVMLMPDDFKAYSKIKVDNHLFNKENLPSRFKFKEYCPMVFRNLRERFGIDDQDYQNSVTRSAPINSDSQGRCGTRFLTTYDRRFVIKTVSSEDVAEMHNILKKYHQFIVECHGNTLLPQFLGMYRLTVDGVETYMVVTRNVFSHRLTVHRKYDLKGSTVAREASDKEKAKDLPTFKDNDFLNEGQKLHVGEESKKNFLEKLKRDVEFLAQLKIMDYSLLVGIHDVDRAEQEEMEVEERAEDEECENDGLGGNLLCSYGTPPDSPGNLLSFPRFFGPGEFDPSVDVYAMKSHESAPKKEVYFMAIIDILTPYDAKKKAAHAAKTVKHGVSPSCCLQAPCSETPRPPRPTQAPYCSPCQVVCLVDIPWFSGRQKSFCGFSLLAGH</sequence>
<evidence type="ECO:0000256" key="3">
    <source>
        <dbReference type="ARBA" id="ARBA00022679"/>
    </source>
</evidence>
<evidence type="ECO:0000256" key="10">
    <source>
        <dbReference type="ARBA" id="ARBA00036950"/>
    </source>
</evidence>
<dbReference type="CDD" id="cd17310">
    <property type="entry name" value="PIPKc_PIP5K2B"/>
    <property type="match status" value="1"/>
</dbReference>
<keyword evidence="15" id="KW-1185">Reference proteome</keyword>
<dbReference type="GO" id="GO:1902635">
    <property type="term" value="P:1-phosphatidyl-1D-myo-inositol 4,5-bisphosphate biosynthetic process"/>
    <property type="evidence" value="ECO:0007669"/>
    <property type="project" value="Ensembl"/>
</dbReference>
<reference evidence="14" key="1">
    <citation type="submission" date="2025-08" db="UniProtKB">
        <authorList>
            <consortium name="Ensembl"/>
        </authorList>
    </citation>
    <scope>IDENTIFICATION</scope>
</reference>
<dbReference type="GO" id="GO:0005524">
    <property type="term" value="F:ATP binding"/>
    <property type="evidence" value="ECO:0007669"/>
    <property type="project" value="UniProtKB-UniRule"/>
</dbReference>
<dbReference type="AlphaFoldDB" id="A0A8C0LC49"/>
<proteinExistence type="predicted"/>
<dbReference type="Pfam" id="PF01504">
    <property type="entry name" value="PIP5K"/>
    <property type="match status" value="1"/>
</dbReference>
<dbReference type="Gene3D" id="3.30.800.10">
    <property type="entry name" value="Phosphatidylinositol Phosphate Kinase II Beta"/>
    <property type="match status" value="1"/>
</dbReference>
<keyword evidence="6 12" id="KW-0067">ATP-binding</keyword>
<dbReference type="PANTHER" id="PTHR23086">
    <property type="entry name" value="PHOSPHATIDYLINOSITOL-4-PHOSPHATE 5-KINASE"/>
    <property type="match status" value="1"/>
</dbReference>
<evidence type="ECO:0000256" key="7">
    <source>
        <dbReference type="ARBA" id="ARBA00023098"/>
    </source>
</evidence>
<keyword evidence="7" id="KW-0443">Lipid metabolism</keyword>
<evidence type="ECO:0000256" key="5">
    <source>
        <dbReference type="ARBA" id="ARBA00022777"/>
    </source>
</evidence>
<evidence type="ECO:0000256" key="12">
    <source>
        <dbReference type="PROSITE-ProRule" id="PRU00781"/>
    </source>
</evidence>
<gene>
    <name evidence="14" type="primary">PIP4K2B</name>
</gene>
<keyword evidence="5 12" id="KW-0418">Kinase</keyword>
<keyword evidence="2" id="KW-0963">Cytoplasm</keyword>
<evidence type="ECO:0000313" key="14">
    <source>
        <dbReference type="Ensembl" id="ENSCAFP00020029519.1"/>
    </source>
</evidence>
<dbReference type="GO" id="GO:0016308">
    <property type="term" value="F:1-phosphatidylinositol-4-phosphate 5-kinase activity"/>
    <property type="evidence" value="ECO:0007669"/>
    <property type="project" value="Ensembl"/>
</dbReference>
<evidence type="ECO:0000256" key="8">
    <source>
        <dbReference type="ARBA" id="ARBA00036478"/>
    </source>
</evidence>
<dbReference type="InterPro" id="IPR002498">
    <property type="entry name" value="PInositol-4-P-4/5-kinase_core"/>
</dbReference>
<evidence type="ECO:0000256" key="1">
    <source>
        <dbReference type="ARBA" id="ARBA00004496"/>
    </source>
</evidence>
<comment type="catalytic activity">
    <reaction evidence="9">
        <text>a 1,2-diacyl-sn-glycero-3-phospho-(1D-myo-inositol-5-phosphate) + ATP = a 1,2-diacyl-sn-glycero-3-phospho-(1D-myo-inositol-4,5-bisphosphate) + ADP + H(+)</text>
        <dbReference type="Rhea" id="RHEA:12280"/>
        <dbReference type="ChEBI" id="CHEBI:15378"/>
        <dbReference type="ChEBI" id="CHEBI:30616"/>
        <dbReference type="ChEBI" id="CHEBI:57795"/>
        <dbReference type="ChEBI" id="CHEBI:58456"/>
        <dbReference type="ChEBI" id="CHEBI:456216"/>
        <dbReference type="EC" id="2.7.1.149"/>
    </reaction>
    <physiologicalReaction direction="left-to-right" evidence="9">
        <dbReference type="Rhea" id="RHEA:12281"/>
    </physiologicalReaction>
</comment>
<dbReference type="SUPFAM" id="SSF56104">
    <property type="entry name" value="SAICAR synthase-like"/>
    <property type="match status" value="1"/>
</dbReference>
<evidence type="ECO:0000256" key="9">
    <source>
        <dbReference type="ARBA" id="ARBA00036698"/>
    </source>
</evidence>
<dbReference type="Proteomes" id="UP000694391">
    <property type="component" value="Unplaced"/>
</dbReference>
<keyword evidence="4 12" id="KW-0547">Nucleotide-binding</keyword>
<evidence type="ECO:0000259" key="13">
    <source>
        <dbReference type="PROSITE" id="PS51455"/>
    </source>
</evidence>
<dbReference type="GO" id="GO:0061909">
    <property type="term" value="P:autophagosome-lysosome fusion"/>
    <property type="evidence" value="ECO:0007669"/>
    <property type="project" value="Ensembl"/>
</dbReference>
<dbReference type="PANTHER" id="PTHR23086:SF22">
    <property type="entry name" value="PHOSPHATIDYLINOSITOL 5-PHOSPHATE 4-KINASE TYPE-2 BETA"/>
    <property type="match status" value="1"/>
</dbReference>
<dbReference type="GeneTree" id="ENSGT00940000159874"/>
<dbReference type="GO" id="GO:0046627">
    <property type="term" value="P:negative regulation of insulin receptor signaling pathway"/>
    <property type="evidence" value="ECO:0007669"/>
    <property type="project" value="Ensembl"/>
</dbReference>
<dbReference type="GO" id="GO:2000786">
    <property type="term" value="P:positive regulation of autophagosome assembly"/>
    <property type="evidence" value="ECO:0007669"/>
    <property type="project" value="Ensembl"/>
</dbReference>
<dbReference type="FunFam" id="3.30.800.10:FF:000002">
    <property type="entry name" value="Phosphatidylinositol 5-phosphate 4-kinase type-2 beta"/>
    <property type="match status" value="1"/>
</dbReference>
<dbReference type="GO" id="GO:0005886">
    <property type="term" value="C:plasma membrane"/>
    <property type="evidence" value="ECO:0007669"/>
    <property type="project" value="Ensembl"/>
</dbReference>
<dbReference type="GO" id="GO:0005654">
    <property type="term" value="C:nucleoplasm"/>
    <property type="evidence" value="ECO:0007669"/>
    <property type="project" value="Ensembl"/>
</dbReference>
<accession>A0A8C0LC49</accession>
<dbReference type="InterPro" id="IPR023610">
    <property type="entry name" value="PInositol-4/5-P-5/4-kinase"/>
</dbReference>
<dbReference type="GO" id="GO:0005776">
    <property type="term" value="C:autophagosome"/>
    <property type="evidence" value="ECO:0007669"/>
    <property type="project" value="Ensembl"/>
</dbReference>
<dbReference type="EC" id="2.7.1.149" evidence="11"/>
<comment type="catalytic activity">
    <reaction evidence="10">
        <text>1,2-dihexadecanoyl-sn-glycero-3-phospho-(1D-myo-inositol-5-phosphate) + GTP = 1,2-dihexadecanoyl-sn-glycero-3-phospho-(1D-myo-inositol-4,5-bisphosphate) + GDP + H(+)</text>
        <dbReference type="Rhea" id="RHEA:55964"/>
        <dbReference type="ChEBI" id="CHEBI:15378"/>
        <dbReference type="ChEBI" id="CHEBI:37565"/>
        <dbReference type="ChEBI" id="CHEBI:58189"/>
        <dbReference type="ChEBI" id="CHEBI:83423"/>
        <dbReference type="ChEBI" id="CHEBI:84968"/>
    </reaction>
    <physiologicalReaction direction="left-to-right" evidence="10">
        <dbReference type="Rhea" id="RHEA:55965"/>
    </physiologicalReaction>
</comment>
<protein>
    <recommendedName>
        <fullName evidence="11">1-phosphatidylinositol-5-phosphate 4-kinase</fullName>
        <ecNumber evidence="11">2.7.1.149</ecNumber>
    </recommendedName>
</protein>
<dbReference type="Ensembl" id="ENSCAFT00020034033.1">
    <property type="protein sequence ID" value="ENSCAFP00020029519.1"/>
    <property type="gene ID" value="ENSCAFG00020023018.1"/>
</dbReference>
<evidence type="ECO:0000256" key="2">
    <source>
        <dbReference type="ARBA" id="ARBA00022490"/>
    </source>
</evidence>
<dbReference type="GO" id="GO:0005525">
    <property type="term" value="F:GTP binding"/>
    <property type="evidence" value="ECO:0007669"/>
    <property type="project" value="Ensembl"/>
</dbReference>
<organism evidence="14 15">
    <name type="scientific">Canis lupus dingo</name>
    <name type="common">dingo</name>
    <dbReference type="NCBI Taxonomy" id="286419"/>
    <lineage>
        <taxon>Eukaryota</taxon>
        <taxon>Metazoa</taxon>
        <taxon>Chordata</taxon>
        <taxon>Craniata</taxon>
        <taxon>Vertebrata</taxon>
        <taxon>Euteleostomi</taxon>
        <taxon>Mammalia</taxon>
        <taxon>Eutheria</taxon>
        <taxon>Laurasiatheria</taxon>
        <taxon>Carnivora</taxon>
        <taxon>Caniformia</taxon>
        <taxon>Canidae</taxon>
        <taxon>Canis</taxon>
    </lineage>
</organism>
<evidence type="ECO:0000313" key="15">
    <source>
        <dbReference type="Proteomes" id="UP000694391"/>
    </source>
</evidence>
<dbReference type="GO" id="GO:0016309">
    <property type="term" value="F:1-phosphatidylinositol-5-phosphate 4-kinase activity"/>
    <property type="evidence" value="ECO:0007669"/>
    <property type="project" value="UniProtKB-EC"/>
</dbReference>
<feature type="domain" description="PIPK" evidence="13">
    <location>
        <begin position="38"/>
        <end position="415"/>
    </location>
</feature>
<evidence type="ECO:0000256" key="4">
    <source>
        <dbReference type="ARBA" id="ARBA00022741"/>
    </source>
</evidence>
<evidence type="ECO:0000256" key="6">
    <source>
        <dbReference type="ARBA" id="ARBA00022840"/>
    </source>
</evidence>
<name>A0A8C0LC49_CANLU</name>
<dbReference type="GO" id="GO:0042803">
    <property type="term" value="F:protein homodimerization activity"/>
    <property type="evidence" value="ECO:0007669"/>
    <property type="project" value="Ensembl"/>
</dbReference>
<dbReference type="InterPro" id="IPR027483">
    <property type="entry name" value="PInositol-4-P-4/5-kinase_C_sf"/>
</dbReference>
<keyword evidence="3 12" id="KW-0808">Transferase</keyword>